<accession>A0AAW1P931</accession>
<evidence type="ECO:0000313" key="2">
    <source>
        <dbReference type="Proteomes" id="UP001489004"/>
    </source>
</evidence>
<comment type="caution">
    <text evidence="1">The sequence shown here is derived from an EMBL/GenBank/DDBJ whole genome shotgun (WGS) entry which is preliminary data.</text>
</comment>
<dbReference type="InterPro" id="IPR011050">
    <property type="entry name" value="Pectin_lyase_fold/virulence"/>
</dbReference>
<organism evidence="1 2">
    <name type="scientific">[Myrmecia] bisecta</name>
    <dbReference type="NCBI Taxonomy" id="41462"/>
    <lineage>
        <taxon>Eukaryota</taxon>
        <taxon>Viridiplantae</taxon>
        <taxon>Chlorophyta</taxon>
        <taxon>core chlorophytes</taxon>
        <taxon>Trebouxiophyceae</taxon>
        <taxon>Trebouxiales</taxon>
        <taxon>Trebouxiaceae</taxon>
        <taxon>Myrmecia</taxon>
    </lineage>
</organism>
<name>A0AAW1P931_9CHLO</name>
<dbReference type="Proteomes" id="UP001489004">
    <property type="component" value="Unassembled WGS sequence"/>
</dbReference>
<dbReference type="AlphaFoldDB" id="A0AAW1P931"/>
<reference evidence="1 2" key="1">
    <citation type="journal article" date="2024" name="Nat. Commun.">
        <title>Phylogenomics reveals the evolutionary origins of lichenization in chlorophyte algae.</title>
        <authorList>
            <person name="Puginier C."/>
            <person name="Libourel C."/>
            <person name="Otte J."/>
            <person name="Skaloud P."/>
            <person name="Haon M."/>
            <person name="Grisel S."/>
            <person name="Petersen M."/>
            <person name="Berrin J.G."/>
            <person name="Delaux P.M."/>
            <person name="Dal Grande F."/>
            <person name="Keller J."/>
        </authorList>
    </citation>
    <scope>NUCLEOTIDE SEQUENCE [LARGE SCALE GENOMIC DNA]</scope>
    <source>
        <strain evidence="1 2">SAG 2043</strain>
    </source>
</reference>
<dbReference type="EMBL" id="JALJOR010000017">
    <property type="protein sequence ID" value="KAK9804868.1"/>
    <property type="molecule type" value="Genomic_DNA"/>
</dbReference>
<dbReference type="SUPFAM" id="SSF51126">
    <property type="entry name" value="Pectin lyase-like"/>
    <property type="match status" value="1"/>
</dbReference>
<evidence type="ECO:0000313" key="1">
    <source>
        <dbReference type="EMBL" id="KAK9804868.1"/>
    </source>
</evidence>
<protein>
    <submittedName>
        <fullName evidence="1">Uncharacterized protein</fullName>
    </submittedName>
</protein>
<keyword evidence="2" id="KW-1185">Reference proteome</keyword>
<gene>
    <name evidence="1" type="ORF">WJX72_009101</name>
</gene>
<proteinExistence type="predicted"/>
<sequence length="211" mass="21255">MDIVGDGTVGGIVSAAIDCVPSAQNANQAAILLIYMGTSLVAQADHFTGVLAGVPNDPGLLSPNALFFVAAATTSVTITGSSFTNIANSYSPLITFEQGVNGVVYNCLFQGNSGQLHGTVAVSSLMHVDVINSQFISNTCTCGGSFDAPCSDSSCHNAAIYVTEGASATVSGSNFANNVGHFGTALLVTSGASFDVSSSTFTGNQHHAGDC</sequence>